<dbReference type="GO" id="GO:0009627">
    <property type="term" value="P:systemic acquired resistance"/>
    <property type="evidence" value="ECO:0007669"/>
    <property type="project" value="InterPro"/>
</dbReference>
<dbReference type="EnsemblPlants" id="Zm00001eb315810_T001">
    <property type="protein sequence ID" value="Zm00001eb315810_P001"/>
    <property type="gene ID" value="Zm00001eb315810"/>
</dbReference>
<dbReference type="GO" id="GO:0048046">
    <property type="term" value="C:apoplast"/>
    <property type="evidence" value="ECO:0007669"/>
    <property type="project" value="InterPro"/>
</dbReference>
<dbReference type="Gene3D" id="2.40.40.10">
    <property type="entry name" value="RlpA-like domain"/>
    <property type="match status" value="1"/>
</dbReference>
<dbReference type="InterPro" id="IPR044206">
    <property type="entry name" value="EGC1/2"/>
</dbReference>
<organism evidence="2 3">
    <name type="scientific">Zea mays</name>
    <name type="common">Maize</name>
    <dbReference type="NCBI Taxonomy" id="4577"/>
    <lineage>
        <taxon>Eukaryota</taxon>
        <taxon>Viridiplantae</taxon>
        <taxon>Streptophyta</taxon>
        <taxon>Embryophyta</taxon>
        <taxon>Tracheophyta</taxon>
        <taxon>Spermatophyta</taxon>
        <taxon>Magnoliopsida</taxon>
        <taxon>Liliopsida</taxon>
        <taxon>Poales</taxon>
        <taxon>Poaceae</taxon>
        <taxon>PACMAD clade</taxon>
        <taxon>Panicoideae</taxon>
        <taxon>Andropogonodae</taxon>
        <taxon>Andropogoneae</taxon>
        <taxon>Tripsacinae</taxon>
        <taxon>Zea</taxon>
    </lineage>
</organism>
<evidence type="ECO:0000259" key="1">
    <source>
        <dbReference type="PROSITE" id="PS50842"/>
    </source>
</evidence>
<dbReference type="CDD" id="cd22269">
    <property type="entry name" value="DPBB_EG45-like"/>
    <property type="match status" value="1"/>
</dbReference>
<dbReference type="PANTHER" id="PTHR47295">
    <property type="entry name" value="EG45-LIKE DOMAIN CONTAINING PROTEIN 1-RELATED"/>
    <property type="match status" value="1"/>
</dbReference>
<accession>A0A804UDW8</accession>
<dbReference type="AlphaFoldDB" id="A0A804UDW8"/>
<reference evidence="2" key="3">
    <citation type="submission" date="2021-05" db="UniProtKB">
        <authorList>
            <consortium name="EnsemblPlants"/>
        </authorList>
    </citation>
    <scope>IDENTIFICATION</scope>
    <source>
        <strain evidence="2">cv. B73</strain>
    </source>
</reference>
<reference evidence="2" key="2">
    <citation type="submission" date="2019-07" db="EMBL/GenBank/DDBJ databases">
        <authorList>
            <person name="Seetharam A."/>
            <person name="Woodhouse M."/>
            <person name="Cannon E."/>
        </authorList>
    </citation>
    <scope>NUCLEOTIDE SEQUENCE [LARGE SCALE GENOMIC DNA]</scope>
    <source>
        <strain evidence="2">cv. B73</strain>
    </source>
</reference>
<dbReference type="InterPro" id="IPR007112">
    <property type="entry name" value="Expansin/allergen_DPBB_dom"/>
</dbReference>
<dbReference type="PANTHER" id="PTHR47295:SF2">
    <property type="entry name" value="EG45-LIKE DOMAIN CONTAINING PROTEIN 1-RELATED"/>
    <property type="match status" value="1"/>
</dbReference>
<dbReference type="PROSITE" id="PS50842">
    <property type="entry name" value="EXPANSIN_EG45"/>
    <property type="match status" value="1"/>
</dbReference>
<sequence length="192" mass="20139">MGTMIAAASDVFWNGGAACGDRYAVSCKGGTNEGVPHPCTGRSVTVQIVDLCPAGCQGTIQGLLGPRPSPLLHGVRAGPEEAFAIIADPDAGKVEIEYHRYPNSSYCACEEVAGDEEEDRGLASVMLRAATVDDRTVVGMGGAPGRCWTSSWRASTWAMARRPCYATCSSWPWHGASSSTRTATSTPPRCPA</sequence>
<dbReference type="InParanoid" id="A0A804UDW8"/>
<dbReference type="InterPro" id="IPR009009">
    <property type="entry name" value="RlpA-like_DPBB"/>
</dbReference>
<dbReference type="Pfam" id="PF03330">
    <property type="entry name" value="DPBB_1"/>
    <property type="match status" value="1"/>
</dbReference>
<dbReference type="SUPFAM" id="SSF50685">
    <property type="entry name" value="Barwin-like endoglucanases"/>
    <property type="match status" value="1"/>
</dbReference>
<evidence type="ECO:0000313" key="2">
    <source>
        <dbReference type="EnsemblPlants" id="Zm00001eb315810_P001"/>
    </source>
</evidence>
<dbReference type="InterPro" id="IPR036908">
    <property type="entry name" value="RlpA-like_sf"/>
</dbReference>
<protein>
    <recommendedName>
        <fullName evidence="1">Expansin-like EG45 domain-containing protein</fullName>
    </recommendedName>
</protein>
<dbReference type="Proteomes" id="UP000007305">
    <property type="component" value="Chromosome 7"/>
</dbReference>
<name>A0A804UDW8_MAIZE</name>
<dbReference type="Gramene" id="Zm00001eb315810_T001">
    <property type="protein sequence ID" value="Zm00001eb315810_P001"/>
    <property type="gene ID" value="Zm00001eb315810"/>
</dbReference>
<dbReference type="SMART" id="SM00837">
    <property type="entry name" value="DPBB_1"/>
    <property type="match status" value="1"/>
</dbReference>
<feature type="domain" description="Expansin-like EG45" evidence="1">
    <location>
        <begin position="1"/>
        <end position="102"/>
    </location>
</feature>
<keyword evidence="3" id="KW-1185">Reference proteome</keyword>
<proteinExistence type="predicted"/>
<evidence type="ECO:0000313" key="3">
    <source>
        <dbReference type="Proteomes" id="UP000007305"/>
    </source>
</evidence>
<reference evidence="3" key="1">
    <citation type="submission" date="2015-12" db="EMBL/GenBank/DDBJ databases">
        <title>Update maize B73 reference genome by single molecule sequencing technologies.</title>
        <authorList>
            <consortium name="Maize Genome Sequencing Project"/>
            <person name="Ware D."/>
        </authorList>
    </citation>
    <scope>NUCLEOTIDE SEQUENCE [LARGE SCALE GENOMIC DNA]</scope>
    <source>
        <strain evidence="3">cv. B73</strain>
    </source>
</reference>